<name>T1HQY2_RHOPR</name>
<dbReference type="STRING" id="13249.T1HQY2"/>
<dbReference type="PANTHER" id="PTHR47331:SF5">
    <property type="entry name" value="RIBONUCLEASE H"/>
    <property type="match status" value="1"/>
</dbReference>
<accession>T1HQY2</accession>
<dbReference type="Pfam" id="PF18701">
    <property type="entry name" value="DUF5641"/>
    <property type="match status" value="1"/>
</dbReference>
<dbReference type="VEuPathDB" id="VectorBase:RPRC006452"/>
<sequence>VNRLKRWQMVQSVVQHFWRRWKTEFLMQLQQRYKWKDRHKNVQVGDVVLLDNPALQPQQWILARVVQIHTGSDGVVRVATVKTSSSKQFTRTVNKLYPLPLPDQ</sequence>
<dbReference type="PANTHER" id="PTHR47331">
    <property type="entry name" value="PHD-TYPE DOMAIN-CONTAINING PROTEIN"/>
    <property type="match status" value="1"/>
</dbReference>
<dbReference type="InterPro" id="IPR040676">
    <property type="entry name" value="DUF5641"/>
</dbReference>
<dbReference type="HOGENOM" id="CLU_000526_4_1_1"/>
<proteinExistence type="predicted"/>
<dbReference type="InParanoid" id="T1HQY2"/>
<organism evidence="1 2">
    <name type="scientific">Rhodnius prolixus</name>
    <name type="common">Triatomid bug</name>
    <dbReference type="NCBI Taxonomy" id="13249"/>
    <lineage>
        <taxon>Eukaryota</taxon>
        <taxon>Metazoa</taxon>
        <taxon>Ecdysozoa</taxon>
        <taxon>Arthropoda</taxon>
        <taxon>Hexapoda</taxon>
        <taxon>Insecta</taxon>
        <taxon>Pterygota</taxon>
        <taxon>Neoptera</taxon>
        <taxon>Paraneoptera</taxon>
        <taxon>Hemiptera</taxon>
        <taxon>Heteroptera</taxon>
        <taxon>Panheteroptera</taxon>
        <taxon>Cimicomorpha</taxon>
        <taxon>Reduviidae</taxon>
        <taxon>Triatominae</taxon>
        <taxon>Rhodnius</taxon>
    </lineage>
</organism>
<dbReference type="OMA" id="QWILARV"/>
<reference evidence="1" key="1">
    <citation type="submission" date="2015-05" db="UniProtKB">
        <authorList>
            <consortium name="EnsemblMetazoa"/>
        </authorList>
    </citation>
    <scope>IDENTIFICATION</scope>
</reference>
<dbReference type="EnsemblMetazoa" id="RPRC006452-RA">
    <property type="protein sequence ID" value="RPRC006452-PA"/>
    <property type="gene ID" value="RPRC006452"/>
</dbReference>
<keyword evidence="2" id="KW-1185">Reference proteome</keyword>
<evidence type="ECO:0000313" key="1">
    <source>
        <dbReference type="EnsemblMetazoa" id="RPRC006452-PA"/>
    </source>
</evidence>
<dbReference type="AlphaFoldDB" id="T1HQY2"/>
<protein>
    <submittedName>
        <fullName evidence="1">DUF5641 domain-containing protein</fullName>
    </submittedName>
</protein>
<evidence type="ECO:0000313" key="2">
    <source>
        <dbReference type="Proteomes" id="UP000015103"/>
    </source>
</evidence>
<dbReference type="Proteomes" id="UP000015103">
    <property type="component" value="Unassembled WGS sequence"/>
</dbReference>
<dbReference type="EMBL" id="ACPB03032630">
    <property type="status" value="NOT_ANNOTATED_CDS"/>
    <property type="molecule type" value="Genomic_DNA"/>
</dbReference>